<dbReference type="OrthoDB" id="1928087at2759"/>
<evidence type="ECO:0000313" key="3">
    <source>
        <dbReference type="Proteomes" id="UP000019149"/>
    </source>
</evidence>
<comment type="caution">
    <text evidence="2">The sequence shown here is derived from an EMBL/GenBank/DDBJ whole genome shotgun (WGS) entry which is preliminary data.</text>
</comment>
<dbReference type="EMBL" id="APAU02000007">
    <property type="protein sequence ID" value="EUB63271.1"/>
    <property type="molecule type" value="Genomic_DNA"/>
</dbReference>
<gene>
    <name evidence="2" type="ORF">EGR_01762</name>
</gene>
<evidence type="ECO:0000256" key="1">
    <source>
        <dbReference type="SAM" id="MobiDB-lite"/>
    </source>
</evidence>
<sequence>MDVKCENLQNDEFPLTILHFNEDLLVPEIGSTVVISENQTESVCDSPSKIWTGKRVLCSFSANNADLDDYPFHAVTYGEPGELYGLPYNDHNYAKVWEEESNSDNQLALLAKVALSRKESTDVEIQRSDSSGNGNMSNSTEVISSPGYRSPSVPHVTIIKTPFLNQNYQTSSSIQQKLSGPTCKVATSNGRTILLTPSRGNLGASVQIHRVSSVNTSQVLLRTDFASTGVGNVSNGISSTFNGSIRCICGFTRDDGCLVQCTNCKIVSPMPLNNSLEMFLCFGLELKSREDNWLAEVMRRIERMEKKRKKNPTKKPKVDIDNKSVEPEPELHPPKPLFPDQHEDKKQVEVKEEIPLKSDEALKGELLVVPKKALRKPASSASTGSHPPTTPLSREDRWMQWQIQRIAEMESSDAPAGDHLQHQSTSGSSIKQRRRCSSGAKSSLPRRSPQKKETSDRGTDGAGGEAECSLIVYKRREQDPMAKFSRSRTGNHHRQQQNFLNRSYSLVESFVDEDLPAGGELLDDHSGVVGANGASNFNDPSCSNAVPSVGSSSPPKPSKKRWLSQGIVIIIVLNILDTPYFSQPFALKTVLCIHVRSLTSVHTSEYWALMEEDQQHQQNPPSRTTPSPVDSLTPPDSTFNPLNFQNQRALNPKKRIISQLEEAMAQQRQSPSPLDSHIEVSPSSDAPTPASRLPLKKRQSEEDTVGDGSRPGTPRKPKLEKVRMSLSEYRRRRGLSTASVESTGANKAQALPPVVVPVSLTTPPGSPAVDLKRLALPSLPLVPPTSEFPLGGPRTPSEPPSDEDEEKRMDISLPTLSTPFLHRSQQPPPLSAPASLPSPMQGTVERFHDSFSIDSSEKPRMLWIFKNNCGSFRITWFETLSELDADFLKIVLTLLFKNQFGHQWNAAISSYEHSLNVTHSTIGWDGPTNSLITNTFKGYEGGGERNMELIAKEPLKSFLGKVLHMKSLVTFRFTSQNKLLHPSHFSPEYHNIGKVVFFNSCIFMPSYKYQRTQ</sequence>
<feature type="region of interest" description="Disordered" evidence="1">
    <location>
        <begin position="374"/>
        <end position="397"/>
    </location>
</feature>
<feature type="compositionally biased region" description="Low complexity" evidence="1">
    <location>
        <begin position="128"/>
        <end position="139"/>
    </location>
</feature>
<reference evidence="2 3" key="1">
    <citation type="journal article" date="2013" name="Nat. Genet.">
        <title>The genome of the hydatid tapeworm Echinococcus granulosus.</title>
        <authorList>
            <person name="Zheng H."/>
            <person name="Zhang W."/>
            <person name="Zhang L."/>
            <person name="Zhang Z."/>
            <person name="Li J."/>
            <person name="Lu G."/>
            <person name="Zhu Y."/>
            <person name="Wang Y."/>
            <person name="Huang Y."/>
            <person name="Liu J."/>
            <person name="Kang H."/>
            <person name="Chen J."/>
            <person name="Wang L."/>
            <person name="Chen A."/>
            <person name="Yu S."/>
            <person name="Gao Z."/>
            <person name="Jin L."/>
            <person name="Gu W."/>
            <person name="Wang Z."/>
            <person name="Zhao L."/>
            <person name="Shi B."/>
            <person name="Wen H."/>
            <person name="Lin R."/>
            <person name="Jones M.K."/>
            <person name="Brejova B."/>
            <person name="Vinar T."/>
            <person name="Zhao G."/>
            <person name="McManus D.P."/>
            <person name="Chen Z."/>
            <person name="Zhou Y."/>
            <person name="Wang S."/>
        </authorList>
    </citation>
    <scope>NUCLEOTIDE SEQUENCE [LARGE SCALE GENOMIC DNA]</scope>
</reference>
<dbReference type="Proteomes" id="UP000019149">
    <property type="component" value="Unassembled WGS sequence"/>
</dbReference>
<organism evidence="2 3">
    <name type="scientific">Echinococcus granulosus</name>
    <name type="common">Hydatid tapeworm</name>
    <dbReference type="NCBI Taxonomy" id="6210"/>
    <lineage>
        <taxon>Eukaryota</taxon>
        <taxon>Metazoa</taxon>
        <taxon>Spiralia</taxon>
        <taxon>Lophotrochozoa</taxon>
        <taxon>Platyhelminthes</taxon>
        <taxon>Cestoda</taxon>
        <taxon>Eucestoda</taxon>
        <taxon>Cyclophyllidea</taxon>
        <taxon>Taeniidae</taxon>
        <taxon>Echinococcus</taxon>
        <taxon>Echinococcus granulosus group</taxon>
    </lineage>
</organism>
<evidence type="ECO:0000313" key="2">
    <source>
        <dbReference type="EMBL" id="EUB63271.1"/>
    </source>
</evidence>
<feature type="region of interest" description="Disordered" evidence="1">
    <location>
        <begin position="410"/>
        <end position="466"/>
    </location>
</feature>
<dbReference type="KEGG" id="egl:EGR_01762"/>
<proteinExistence type="predicted"/>
<feature type="region of interest" description="Disordered" evidence="1">
    <location>
        <begin position="780"/>
        <end position="838"/>
    </location>
</feature>
<dbReference type="CTD" id="36337477"/>
<feature type="compositionally biased region" description="Polar residues" evidence="1">
    <location>
        <begin position="616"/>
        <end position="649"/>
    </location>
</feature>
<feature type="compositionally biased region" description="Basic residues" evidence="1">
    <location>
        <begin position="306"/>
        <end position="315"/>
    </location>
</feature>
<dbReference type="STRING" id="6210.W6URF4"/>
<protein>
    <submittedName>
        <fullName evidence="2">Uncharacterized protein</fullName>
    </submittedName>
</protein>
<feature type="compositionally biased region" description="Basic and acidic residues" evidence="1">
    <location>
        <begin position="316"/>
        <end position="333"/>
    </location>
</feature>
<keyword evidence="3" id="KW-1185">Reference proteome</keyword>
<name>W6URF4_ECHGR</name>
<feature type="region of interest" description="Disordered" evidence="1">
    <location>
        <begin position="613"/>
        <end position="650"/>
    </location>
</feature>
<accession>W6URF4</accession>
<feature type="region of interest" description="Disordered" evidence="1">
    <location>
        <begin position="305"/>
        <end position="348"/>
    </location>
</feature>
<dbReference type="RefSeq" id="XP_024354467.1">
    <property type="nucleotide sequence ID" value="XM_024491011.1"/>
</dbReference>
<dbReference type="AlphaFoldDB" id="W6URF4"/>
<feature type="compositionally biased region" description="Basic and acidic residues" evidence="1">
    <location>
        <begin position="450"/>
        <end position="459"/>
    </location>
</feature>
<dbReference type="GeneID" id="36337477"/>
<feature type="region of interest" description="Disordered" evidence="1">
    <location>
        <begin position="121"/>
        <end position="147"/>
    </location>
</feature>
<feature type="region of interest" description="Disordered" evidence="1">
    <location>
        <begin position="662"/>
        <end position="722"/>
    </location>
</feature>